<feature type="region of interest" description="Disordered" evidence="5">
    <location>
        <begin position="153"/>
        <end position="174"/>
    </location>
</feature>
<evidence type="ECO:0000313" key="7">
    <source>
        <dbReference type="EMBL" id="BDU75235.1"/>
    </source>
</evidence>
<gene>
    <name evidence="7" type="ORF">METESE_01930</name>
</gene>
<evidence type="ECO:0000256" key="1">
    <source>
        <dbReference type="ARBA" id="ARBA00001911"/>
    </source>
</evidence>
<dbReference type="PANTHER" id="PTHR43078">
    <property type="entry name" value="UDP-GLUCURONIC ACID DECARBOXYLASE-RELATED"/>
    <property type="match status" value="1"/>
</dbReference>
<dbReference type="Pfam" id="PF01370">
    <property type="entry name" value="Epimerase"/>
    <property type="match status" value="1"/>
</dbReference>
<dbReference type="GO" id="GO:0048040">
    <property type="term" value="F:UDP-glucuronate decarboxylase activity"/>
    <property type="evidence" value="ECO:0007669"/>
    <property type="project" value="TreeGrafter"/>
</dbReference>
<evidence type="ECO:0000256" key="3">
    <source>
        <dbReference type="ARBA" id="ARBA00023027"/>
    </source>
</evidence>
<keyword evidence="8" id="KW-1185">Reference proteome</keyword>
<dbReference type="AlphaFoldDB" id="A0AA48GT84"/>
<dbReference type="InterPro" id="IPR044516">
    <property type="entry name" value="UXS-like"/>
</dbReference>
<dbReference type="InterPro" id="IPR036291">
    <property type="entry name" value="NAD(P)-bd_dom_sf"/>
</dbReference>
<evidence type="ECO:0000313" key="8">
    <source>
        <dbReference type="Proteomes" id="UP001228113"/>
    </source>
</evidence>
<evidence type="ECO:0000256" key="4">
    <source>
        <dbReference type="ARBA" id="ARBA00023239"/>
    </source>
</evidence>
<reference evidence="7" key="1">
    <citation type="journal article" date="2023" name="Int. J. Syst. Evol. Microbiol.">
        <title>Mesoterricola silvestris gen. nov., sp. nov., Mesoterricola sediminis sp. nov., Geothrix oryzae sp. nov., Geothrix edaphica sp. nov., Geothrix rubra sp. nov., and Geothrix limicola sp. nov., six novel members of Acidobacteriota isolated from soils.</title>
        <authorList>
            <person name="Itoh H."/>
            <person name="Sugisawa Y."/>
            <person name="Mise K."/>
            <person name="Xu Z."/>
            <person name="Kuniyasu M."/>
            <person name="Ushijima N."/>
            <person name="Kawano K."/>
            <person name="Kobayashi E."/>
            <person name="Shiratori Y."/>
            <person name="Masuda Y."/>
            <person name="Senoo K."/>
        </authorList>
    </citation>
    <scope>NUCLEOTIDE SEQUENCE</scope>
    <source>
        <strain evidence="7">W786</strain>
    </source>
</reference>
<keyword evidence="4" id="KW-0456">Lyase</keyword>
<dbReference type="RefSeq" id="WP_316410912.1">
    <property type="nucleotide sequence ID" value="NZ_AP027081.1"/>
</dbReference>
<evidence type="ECO:0000256" key="2">
    <source>
        <dbReference type="ARBA" id="ARBA00022793"/>
    </source>
</evidence>
<dbReference type="SUPFAM" id="SSF51735">
    <property type="entry name" value="NAD(P)-binding Rossmann-fold domains"/>
    <property type="match status" value="1"/>
</dbReference>
<name>A0AA48GT84_9BACT</name>
<dbReference type="Proteomes" id="UP001228113">
    <property type="component" value="Chromosome"/>
</dbReference>
<dbReference type="Gene3D" id="3.40.50.720">
    <property type="entry name" value="NAD(P)-binding Rossmann-like Domain"/>
    <property type="match status" value="1"/>
</dbReference>
<dbReference type="GO" id="GO:0005737">
    <property type="term" value="C:cytoplasm"/>
    <property type="evidence" value="ECO:0007669"/>
    <property type="project" value="TreeGrafter"/>
</dbReference>
<protein>
    <submittedName>
        <fullName evidence="7">dTDP-glucose 4,6-dehydratase</fullName>
    </submittedName>
</protein>
<comment type="cofactor">
    <cofactor evidence="1">
        <name>NAD(+)</name>
        <dbReference type="ChEBI" id="CHEBI:57540"/>
    </cofactor>
</comment>
<evidence type="ECO:0000259" key="6">
    <source>
        <dbReference type="Pfam" id="PF01370"/>
    </source>
</evidence>
<dbReference type="GO" id="GO:0070403">
    <property type="term" value="F:NAD+ binding"/>
    <property type="evidence" value="ECO:0007669"/>
    <property type="project" value="InterPro"/>
</dbReference>
<proteinExistence type="predicted"/>
<keyword evidence="3" id="KW-0520">NAD</keyword>
<organism evidence="7 8">
    <name type="scientific">Mesoterricola sediminis</name>
    <dbReference type="NCBI Taxonomy" id="2927980"/>
    <lineage>
        <taxon>Bacteria</taxon>
        <taxon>Pseudomonadati</taxon>
        <taxon>Acidobacteriota</taxon>
        <taxon>Holophagae</taxon>
        <taxon>Holophagales</taxon>
        <taxon>Holophagaceae</taxon>
        <taxon>Mesoterricola</taxon>
    </lineage>
</organism>
<evidence type="ECO:0000256" key="5">
    <source>
        <dbReference type="SAM" id="MobiDB-lite"/>
    </source>
</evidence>
<feature type="domain" description="NAD-dependent epimerase/dehydratase" evidence="6">
    <location>
        <begin position="32"/>
        <end position="270"/>
    </location>
</feature>
<dbReference type="PANTHER" id="PTHR43078:SF6">
    <property type="entry name" value="UDP-GLUCURONIC ACID DECARBOXYLASE 1"/>
    <property type="match status" value="1"/>
</dbReference>
<dbReference type="GO" id="GO:0042732">
    <property type="term" value="P:D-xylose metabolic process"/>
    <property type="evidence" value="ECO:0007669"/>
    <property type="project" value="InterPro"/>
</dbReference>
<dbReference type="KEGG" id="msea:METESE_01930"/>
<accession>A0AA48GT84</accession>
<dbReference type="EMBL" id="AP027081">
    <property type="protein sequence ID" value="BDU75235.1"/>
    <property type="molecule type" value="Genomic_DNA"/>
</dbReference>
<sequence>MPTPAPPLPAPDLEAILARTEPLWAEVADARILVTGGSGFFGTWLVESFAWIRRRLGLRTELHLTLRDPEAWRARFPHLAEAPGLVAMQGSLTDFRPPAGTFHGLIHAAVGTEPPIDHVRRSLEGALRLLDFAEGSGARRLLFTSSGAVYGPGARRGGPIPEDEERAAPTPEPGTAYGQAKRMVEHLFSAWAREHQAQAVLARGFAFVGPHLKLDANFAIGNFIRDALRGRPLVIQGDGTPRRSYLYAADLAAWLWSLYARAPGGVFHVGSDADLSILDLARTVEGTLAPGAGIQVARAPLPGALPDWYVPSIHNARTRLGLEPWTPLADAVRKTAAWHAASGARPS</sequence>
<keyword evidence="2" id="KW-0210">Decarboxylase</keyword>
<dbReference type="InterPro" id="IPR001509">
    <property type="entry name" value="Epimerase_deHydtase"/>
</dbReference>